<dbReference type="Gene3D" id="3.40.50.300">
    <property type="entry name" value="P-loop containing nucleotide triphosphate hydrolases"/>
    <property type="match status" value="1"/>
</dbReference>
<dbReference type="PRINTS" id="PR00326">
    <property type="entry name" value="GTP1OBG"/>
</dbReference>
<evidence type="ECO:0000259" key="9">
    <source>
        <dbReference type="PROSITE" id="PS51710"/>
    </source>
</evidence>
<dbReference type="InterPro" id="IPR006073">
    <property type="entry name" value="GTP-bd"/>
</dbReference>
<evidence type="ECO:0000256" key="5">
    <source>
        <dbReference type="ARBA" id="ARBA00022801"/>
    </source>
</evidence>
<evidence type="ECO:0000256" key="8">
    <source>
        <dbReference type="HAMAP-Rule" id="MF_01454"/>
    </source>
</evidence>
<protein>
    <recommendedName>
        <fullName evidence="8">GTPase Obg</fullName>
        <ecNumber evidence="8">3.6.5.-</ecNumber>
    </recommendedName>
    <alternativeName>
        <fullName evidence="8">GTP-binding protein Obg</fullName>
    </alternativeName>
</protein>
<dbReference type="PROSITE" id="PS51710">
    <property type="entry name" value="G_OBG"/>
    <property type="match status" value="1"/>
</dbReference>
<comment type="cofactor">
    <cofactor evidence="8">
        <name>Mg(2+)</name>
        <dbReference type="ChEBI" id="CHEBI:18420"/>
    </cofactor>
</comment>
<dbReference type="NCBIfam" id="NF008956">
    <property type="entry name" value="PRK12299.1"/>
    <property type="match status" value="1"/>
</dbReference>
<dbReference type="GO" id="GO:0042254">
    <property type="term" value="P:ribosome biogenesis"/>
    <property type="evidence" value="ECO:0007669"/>
    <property type="project" value="UniProtKB-UniRule"/>
</dbReference>
<dbReference type="GO" id="GO:0043022">
    <property type="term" value="F:ribosome binding"/>
    <property type="evidence" value="ECO:0007669"/>
    <property type="project" value="UniProtKB-ARBA"/>
</dbReference>
<dbReference type="InterPro" id="IPR014100">
    <property type="entry name" value="GTP-bd_Obg/CgtA"/>
</dbReference>
<dbReference type="NCBIfam" id="NF008955">
    <property type="entry name" value="PRK12297.1"/>
    <property type="match status" value="1"/>
</dbReference>
<comment type="similarity">
    <text evidence="1 8">Belongs to the TRAFAC class OBG-HflX-like GTPase superfamily. OBG GTPase family.</text>
</comment>
<evidence type="ECO:0000313" key="12">
    <source>
        <dbReference type="Proteomes" id="UP000196005"/>
    </source>
</evidence>
<proteinExistence type="inferred from homology"/>
<evidence type="ECO:0000256" key="7">
    <source>
        <dbReference type="ARBA" id="ARBA00023134"/>
    </source>
</evidence>
<name>A0A1Y0HI55_9BACT</name>
<dbReference type="PANTHER" id="PTHR11702:SF31">
    <property type="entry name" value="MITOCHONDRIAL RIBOSOME-ASSOCIATED GTPASE 2"/>
    <property type="match status" value="1"/>
</dbReference>
<comment type="subcellular location">
    <subcellularLocation>
        <location evidence="8">Cytoplasm</location>
    </subcellularLocation>
</comment>
<feature type="binding site" evidence="8">
    <location>
        <begin position="281"/>
        <end position="284"/>
    </location>
    <ligand>
        <name>GTP</name>
        <dbReference type="ChEBI" id="CHEBI:37565"/>
    </ligand>
</feature>
<keyword evidence="12" id="KW-1185">Reference proteome</keyword>
<dbReference type="InterPro" id="IPR006074">
    <property type="entry name" value="GTP1-OBG_CS"/>
</dbReference>
<keyword evidence="7 8" id="KW-0342">GTP-binding</keyword>
<dbReference type="Gene3D" id="2.70.210.12">
    <property type="entry name" value="GTP1/OBG domain"/>
    <property type="match status" value="1"/>
</dbReference>
<dbReference type="EC" id="3.6.5.-" evidence="8"/>
<feature type="binding site" evidence="8">
    <location>
        <begin position="166"/>
        <end position="173"/>
    </location>
    <ligand>
        <name>GTP</name>
        <dbReference type="ChEBI" id="CHEBI:37565"/>
    </ligand>
</feature>
<dbReference type="GO" id="GO:0003924">
    <property type="term" value="F:GTPase activity"/>
    <property type="evidence" value="ECO:0007669"/>
    <property type="project" value="UniProtKB-UniRule"/>
</dbReference>
<dbReference type="FunFam" id="2.70.210.12:FF:000001">
    <property type="entry name" value="GTPase Obg"/>
    <property type="match status" value="1"/>
</dbReference>
<keyword evidence="2 8" id="KW-0963">Cytoplasm</keyword>
<dbReference type="InterPro" id="IPR045086">
    <property type="entry name" value="OBG_GTPase"/>
</dbReference>
<dbReference type="GO" id="GO:0000287">
    <property type="term" value="F:magnesium ion binding"/>
    <property type="evidence" value="ECO:0007669"/>
    <property type="project" value="InterPro"/>
</dbReference>
<keyword evidence="4 8" id="KW-0547">Nucleotide-binding</keyword>
<dbReference type="InterPro" id="IPR036726">
    <property type="entry name" value="GTP1_OBG_dom_sf"/>
</dbReference>
<keyword evidence="5 8" id="KW-0378">Hydrolase</keyword>
<feature type="domain" description="OBG-type G" evidence="9">
    <location>
        <begin position="160"/>
        <end position="360"/>
    </location>
</feature>
<feature type="binding site" evidence="8">
    <location>
        <position position="173"/>
    </location>
    <ligand>
        <name>Mg(2+)</name>
        <dbReference type="ChEBI" id="CHEBI:18420"/>
    </ligand>
</feature>
<reference evidence="12" key="1">
    <citation type="submission" date="2017-05" db="EMBL/GenBank/DDBJ databases">
        <title>Dechlorination kinetics govern the competition between two new strains of the genus Sulfurospirillum.</title>
        <authorList>
            <person name="Buttet G.F."/>
            <person name="Murray A.M."/>
            <person name="Goris T."/>
            <person name="Burion M."/>
            <person name="Lin B."/>
            <person name="Rolle M."/>
            <person name="Maillard J."/>
        </authorList>
    </citation>
    <scope>NUCLEOTIDE SEQUENCE [LARGE SCALE GENOMIC DNA]</scope>
    <source>
        <strain evidence="12">SL2-1</strain>
    </source>
</reference>
<evidence type="ECO:0000259" key="10">
    <source>
        <dbReference type="PROSITE" id="PS51883"/>
    </source>
</evidence>
<evidence type="ECO:0000256" key="6">
    <source>
        <dbReference type="ARBA" id="ARBA00022842"/>
    </source>
</evidence>
<feature type="binding site" evidence="8">
    <location>
        <position position="193"/>
    </location>
    <ligand>
        <name>Mg(2+)</name>
        <dbReference type="ChEBI" id="CHEBI:18420"/>
    </ligand>
</feature>
<dbReference type="PIRSF" id="PIRSF002401">
    <property type="entry name" value="GTP_bd_Obg/CgtA"/>
    <property type="match status" value="1"/>
</dbReference>
<comment type="subunit">
    <text evidence="8">Monomer.</text>
</comment>
<keyword evidence="6 8" id="KW-0460">Magnesium</keyword>
<dbReference type="NCBIfam" id="TIGR02729">
    <property type="entry name" value="Obg_CgtA"/>
    <property type="match status" value="1"/>
</dbReference>
<dbReference type="HAMAP" id="MF_01454">
    <property type="entry name" value="GTPase_Obg"/>
    <property type="match status" value="1"/>
</dbReference>
<feature type="binding site" evidence="8">
    <location>
        <begin position="213"/>
        <end position="216"/>
    </location>
    <ligand>
        <name>GTP</name>
        <dbReference type="ChEBI" id="CHEBI:37565"/>
    </ligand>
</feature>
<feature type="binding site" evidence="8">
    <location>
        <begin position="191"/>
        <end position="195"/>
    </location>
    <ligand>
        <name>GTP</name>
        <dbReference type="ChEBI" id="CHEBI:37565"/>
    </ligand>
</feature>
<dbReference type="AlphaFoldDB" id="A0A1Y0HI55"/>
<feature type="binding site" evidence="8">
    <location>
        <begin position="341"/>
        <end position="343"/>
    </location>
    <ligand>
        <name>GTP</name>
        <dbReference type="ChEBI" id="CHEBI:37565"/>
    </ligand>
</feature>
<gene>
    <name evidence="8" type="primary">obg</name>
    <name evidence="11" type="ORF">Sdiek1_0618</name>
</gene>
<dbReference type="Proteomes" id="UP000196005">
    <property type="component" value="Chromosome"/>
</dbReference>
<dbReference type="InterPro" id="IPR006169">
    <property type="entry name" value="GTP1_OBG_dom"/>
</dbReference>
<dbReference type="PROSITE" id="PS51883">
    <property type="entry name" value="OBG"/>
    <property type="match status" value="1"/>
</dbReference>
<evidence type="ECO:0000256" key="2">
    <source>
        <dbReference type="ARBA" id="ARBA00022490"/>
    </source>
</evidence>
<dbReference type="KEGG" id="suls:Sdiek1_0618"/>
<dbReference type="InterPro" id="IPR031167">
    <property type="entry name" value="G_OBG"/>
</dbReference>
<dbReference type="PROSITE" id="PS00905">
    <property type="entry name" value="GTP1_OBG"/>
    <property type="match status" value="1"/>
</dbReference>
<feature type="domain" description="Obg" evidence="10">
    <location>
        <begin position="1"/>
        <end position="159"/>
    </location>
</feature>
<dbReference type="Pfam" id="PF01926">
    <property type="entry name" value="MMR_HSR1"/>
    <property type="match status" value="1"/>
</dbReference>
<sequence>MMFIDNVALTLSSGKGGPGCVSFRREKHVIQGGPDGGDGGRGGNVYFEVDKNTHTLSHFRNNQHLKAKNGEPGMGKKMYGKMGEHLIVTVPPGTQVLDAETGEVLLDLLDDTDKKLFLEGGMGGLGNTHFKSSTNQRPEFAQPGRPGLTKEIKLELKLIADVGLVGFPNVGKSTLISVVSNAQPEIANYEFTTITPKLGVVVTDDYRSYVMADIPGIIEGASEGKGLGIEFLRHIERTKFLLFMVDLANYRDLKEQYYTLKQELRKFSEKLSLRDYAIALTRCDTLSSEEINQKVDAFLGLLDLEPNELSQKYKTREDLHTYCQDVHERERALPFFVMPISSVSKINIDPIKYALSDVITKVRDEKSSR</sequence>
<dbReference type="GO" id="GO:0005525">
    <property type="term" value="F:GTP binding"/>
    <property type="evidence" value="ECO:0007669"/>
    <property type="project" value="UniProtKB-UniRule"/>
</dbReference>
<evidence type="ECO:0000256" key="3">
    <source>
        <dbReference type="ARBA" id="ARBA00022723"/>
    </source>
</evidence>
<dbReference type="PANTHER" id="PTHR11702">
    <property type="entry name" value="DEVELOPMENTALLY REGULATED GTP-BINDING PROTEIN-RELATED"/>
    <property type="match status" value="1"/>
</dbReference>
<dbReference type="Pfam" id="PF01018">
    <property type="entry name" value="GTP1_OBG"/>
    <property type="match status" value="1"/>
</dbReference>
<dbReference type="CDD" id="cd01898">
    <property type="entry name" value="Obg"/>
    <property type="match status" value="1"/>
</dbReference>
<evidence type="ECO:0000256" key="1">
    <source>
        <dbReference type="ARBA" id="ARBA00007699"/>
    </source>
</evidence>
<accession>A0A1Y0HI55</accession>
<dbReference type="InterPro" id="IPR027417">
    <property type="entry name" value="P-loop_NTPase"/>
</dbReference>
<dbReference type="SUPFAM" id="SSF82051">
    <property type="entry name" value="Obg GTP-binding protein N-terminal domain"/>
    <property type="match status" value="1"/>
</dbReference>
<evidence type="ECO:0000256" key="4">
    <source>
        <dbReference type="ARBA" id="ARBA00022741"/>
    </source>
</evidence>
<dbReference type="SUPFAM" id="SSF52540">
    <property type="entry name" value="P-loop containing nucleoside triphosphate hydrolases"/>
    <property type="match status" value="1"/>
</dbReference>
<comment type="function">
    <text evidence="8">An essential GTPase which binds GTP, GDP and possibly (p)ppGpp with moderate affinity, with high nucleotide exchange rates and a fairly low GTP hydrolysis rate. Plays a role in control of the cell cycle, stress response, ribosome biogenesis and in those bacteria that undergo differentiation, in morphogenesis control.</text>
</comment>
<evidence type="ECO:0000313" key="11">
    <source>
        <dbReference type="EMBL" id="ARU47787.1"/>
    </source>
</evidence>
<keyword evidence="3 8" id="KW-0479">Metal-binding</keyword>
<dbReference type="GO" id="GO:0005737">
    <property type="term" value="C:cytoplasm"/>
    <property type="evidence" value="ECO:0007669"/>
    <property type="project" value="UniProtKB-SubCell"/>
</dbReference>
<organism evidence="11 12">
    <name type="scientific">Sulfurospirillum diekertiae</name>
    <dbReference type="NCBI Taxonomy" id="1854492"/>
    <lineage>
        <taxon>Bacteria</taxon>
        <taxon>Pseudomonadati</taxon>
        <taxon>Campylobacterota</taxon>
        <taxon>Epsilonproteobacteria</taxon>
        <taxon>Campylobacterales</taxon>
        <taxon>Sulfurospirillaceae</taxon>
        <taxon>Sulfurospirillum</taxon>
    </lineage>
</organism>
<dbReference type="EMBL" id="CP021416">
    <property type="protein sequence ID" value="ARU47787.1"/>
    <property type="molecule type" value="Genomic_DNA"/>
</dbReference>